<feature type="compositionally biased region" description="Low complexity" evidence="3">
    <location>
        <begin position="768"/>
        <end position="807"/>
    </location>
</feature>
<dbReference type="SUPFAM" id="SSF54928">
    <property type="entry name" value="RNA-binding domain, RBD"/>
    <property type="match status" value="2"/>
</dbReference>
<dbReference type="GO" id="GO:0003723">
    <property type="term" value="F:RNA binding"/>
    <property type="evidence" value="ECO:0007669"/>
    <property type="project" value="UniProtKB-UniRule"/>
</dbReference>
<dbReference type="Gene3D" id="3.30.70.330">
    <property type="match status" value="2"/>
</dbReference>
<feature type="compositionally biased region" description="Low complexity" evidence="3">
    <location>
        <begin position="56"/>
        <end position="80"/>
    </location>
</feature>
<accession>A0A316ZK60</accession>
<feature type="region of interest" description="Disordered" evidence="3">
    <location>
        <begin position="1132"/>
        <end position="1161"/>
    </location>
</feature>
<feature type="compositionally biased region" description="Low complexity" evidence="3">
    <location>
        <begin position="633"/>
        <end position="652"/>
    </location>
</feature>
<evidence type="ECO:0000256" key="1">
    <source>
        <dbReference type="ARBA" id="ARBA00038090"/>
    </source>
</evidence>
<dbReference type="EMBL" id="KZ819284">
    <property type="protein sequence ID" value="PWO00756.1"/>
    <property type="molecule type" value="Genomic_DNA"/>
</dbReference>
<keyword evidence="6" id="KW-1185">Reference proteome</keyword>
<dbReference type="GeneID" id="37271393"/>
<feature type="compositionally biased region" description="Low complexity" evidence="3">
    <location>
        <begin position="216"/>
        <end position="241"/>
    </location>
</feature>
<evidence type="ECO:0000313" key="5">
    <source>
        <dbReference type="EMBL" id="PWO00756.1"/>
    </source>
</evidence>
<feature type="compositionally biased region" description="Polar residues" evidence="3">
    <location>
        <begin position="1140"/>
        <end position="1159"/>
    </location>
</feature>
<feature type="compositionally biased region" description="Low complexity" evidence="3">
    <location>
        <begin position="919"/>
        <end position="941"/>
    </location>
</feature>
<organism evidence="5 6">
    <name type="scientific">Tilletiopsis washingtonensis</name>
    <dbReference type="NCBI Taxonomy" id="58919"/>
    <lineage>
        <taxon>Eukaryota</taxon>
        <taxon>Fungi</taxon>
        <taxon>Dikarya</taxon>
        <taxon>Basidiomycota</taxon>
        <taxon>Ustilaginomycotina</taxon>
        <taxon>Exobasidiomycetes</taxon>
        <taxon>Entylomatales</taxon>
        <taxon>Entylomatales incertae sedis</taxon>
        <taxon>Tilletiopsis</taxon>
    </lineage>
</organism>
<comment type="similarity">
    <text evidence="1">Belongs to the LTO1 family.</text>
</comment>
<dbReference type="PANTHER" id="PTHR28532">
    <property type="entry name" value="GEO13458P1"/>
    <property type="match status" value="1"/>
</dbReference>
<feature type="compositionally biased region" description="Polar residues" evidence="3">
    <location>
        <begin position="157"/>
        <end position="172"/>
    </location>
</feature>
<gene>
    <name evidence="5" type="ORF">FA09DRAFT_336162</name>
</gene>
<keyword evidence="2" id="KW-0694">RNA-binding</keyword>
<feature type="compositionally biased region" description="Basic and acidic residues" evidence="3">
    <location>
        <begin position="295"/>
        <end position="304"/>
    </location>
</feature>
<feature type="compositionally biased region" description="Basic and acidic residues" evidence="3">
    <location>
        <begin position="1316"/>
        <end position="1325"/>
    </location>
</feature>
<feature type="compositionally biased region" description="Low complexity" evidence="3">
    <location>
        <begin position="728"/>
        <end position="746"/>
    </location>
</feature>
<dbReference type="InterPro" id="IPR000504">
    <property type="entry name" value="RRM_dom"/>
</dbReference>
<feature type="compositionally biased region" description="Low complexity" evidence="3">
    <location>
        <begin position="23"/>
        <end position="35"/>
    </location>
</feature>
<sequence>MSAADVSAAQRVGVGTASGAATPGGMSRPGGMPSGQANFGPGPFASRSGTPGHALPPQSQQDSQQQAYQKQQWAQGQMQMQPPPQQQRDWREEMRSPPGFAAHGSGASQQQQLHAQHASPPPGLEQQHQQPALAAPRAVPPYPRFQSPNPLEGDSARSPSPSKRNGAGNSASGGPPNFVFGDARERWASVGQAQQHGSAGPPPGYYGQQGPPGPQGHPQQQPQQQQQQQHQSHGPPQLQPQRSDERRAQEPHGSYAELWASARQSADGPRGPPPSGPPPQRAQHASDPPQGPSRGMHELEHGSSRFEGGPGAFARDDGPYASMTSNGLGRSAQDDASLMGFIHGGMPGVPASGSLSPRSLLHYHHQQVQAQQALAMQTAQQSSGLSGGSTLMSAGAPEEITTVFIVGFPDDMTEREFANMFLFAKGFEASTLKIPAGGPTVPGGPHRPENGALSGPGGPYNAVTMPGAGLFDLAGPGPPGGWDEHSLSLALSRAGAGDAFSSLSNLGGLSSALQGLGGPSNSMTPGGKIKQIIGFAKFRTRSEALEARDALNGRKIDAERGCVLKTEMAKKNLHTKQRPVLSQTNPILDSSGFPTSGGPPPPGPPPSSQFPGGMGGPPAPGSLHERELGFQRPPGGSSSSGAGPSSAGPYGSFTGGPHASFDPFPGSSSGSSGGPAGPHSANGMLSPSHEGFGRPDFFGPPPTGPRGQMQSMPGARGGYGSDAGPQQSAEPARSGPPSGPSQQAPGDKWAPAMGPLDYFDGPNARYDSSQQQQQQRGPPGMPQQGQQQPQGQQQQSRPGRSEQQPQQNTQGQSAQQLRGPDWSTLGSPPSMYGQARAAPLGFGPQARKGLSGSASPLGEHGGSGAPSSGSGDSLGARGQEDFGIGESTARVLHSTSPPRTGSETIRHGADESILSSLRQRTPQQQQQPSQAAAQQGRAASGFPARFGALRLDSPHVPNPSPSASLPSFGSSFPPPRANASEQHAASSGFSPSSVLPPRPRSRHDSISASSASIGNPSSPTSPLSSPSSRSFSIDQNPPGNTIFVGNLPASASAGPTAAHLEEQLRNAFTPRPGFRQISFRVKTNGPMCFVEFEDVHRAAQALADLNGDTLGGAVKNGGLRLSFSKNPLFRSTIPGPDGVSATSAPGSQGERSPVLTSPSLGPARLSLAQASETLLSTSRTSQLDFDSLNNLEETSYREGYANGHAHGELHGTFEGRELGQLKGFEVWEEVGYYEGMARFWLGNLEAQAPDAASRSRKQQKQIQALSALETLIGFFPVDNADAATGPTNLADTILAARDAEDAQAAASPAGTATPDAESRDDAETDPSKLDMLALLERIRARYKLVCSVLGVRPRLAAAGAESSAADDQPAARSAVVHGRTVDPDQLNF</sequence>
<name>A0A316ZK60_9BASI</name>
<dbReference type="PANTHER" id="PTHR28532:SF1">
    <property type="entry name" value="ORAL CANCER OVEREXPRESSED 1"/>
    <property type="match status" value="1"/>
</dbReference>
<dbReference type="RefSeq" id="XP_025601034.1">
    <property type="nucleotide sequence ID" value="XM_025743849.1"/>
</dbReference>
<proteinExistence type="inferred from homology"/>
<evidence type="ECO:0000259" key="4">
    <source>
        <dbReference type="PROSITE" id="PS50102"/>
    </source>
</evidence>
<dbReference type="Pfam" id="PF00076">
    <property type="entry name" value="RRM_1"/>
    <property type="match status" value="1"/>
</dbReference>
<feature type="region of interest" description="Disordered" evidence="3">
    <location>
        <begin position="569"/>
        <end position="1056"/>
    </location>
</feature>
<evidence type="ECO:0000256" key="3">
    <source>
        <dbReference type="SAM" id="MobiDB-lite"/>
    </source>
</evidence>
<dbReference type="Proteomes" id="UP000245946">
    <property type="component" value="Unassembled WGS sequence"/>
</dbReference>
<dbReference type="SMART" id="SM00360">
    <property type="entry name" value="RRM"/>
    <property type="match status" value="2"/>
</dbReference>
<feature type="compositionally biased region" description="Pro residues" evidence="3">
    <location>
        <begin position="597"/>
        <end position="608"/>
    </location>
</feature>
<feature type="domain" description="RRM" evidence="4">
    <location>
        <begin position="1040"/>
        <end position="1126"/>
    </location>
</feature>
<dbReference type="OrthoDB" id="48036at2759"/>
<feature type="region of interest" description="Disordered" evidence="3">
    <location>
        <begin position="1"/>
        <end position="331"/>
    </location>
</feature>
<feature type="compositionally biased region" description="Low complexity" evidence="3">
    <location>
        <begin position="961"/>
        <end position="971"/>
    </location>
</feature>
<dbReference type="PROSITE" id="PS50102">
    <property type="entry name" value="RRM"/>
    <property type="match status" value="1"/>
</dbReference>
<dbReference type="InterPro" id="IPR052436">
    <property type="entry name" value="LTO1_adapter"/>
</dbReference>
<dbReference type="STRING" id="58919.A0A316ZK60"/>
<feature type="compositionally biased region" description="Low complexity" evidence="3">
    <location>
        <begin position="865"/>
        <end position="875"/>
    </location>
</feature>
<evidence type="ECO:0000313" key="6">
    <source>
        <dbReference type="Proteomes" id="UP000245946"/>
    </source>
</evidence>
<feature type="compositionally biased region" description="Polar residues" evidence="3">
    <location>
        <begin position="979"/>
        <end position="989"/>
    </location>
</feature>
<evidence type="ECO:0000256" key="2">
    <source>
        <dbReference type="PROSITE-ProRule" id="PRU00176"/>
    </source>
</evidence>
<feature type="region of interest" description="Disordered" evidence="3">
    <location>
        <begin position="1300"/>
        <end position="1325"/>
    </location>
</feature>
<reference evidence="5 6" key="1">
    <citation type="journal article" date="2018" name="Mol. Biol. Evol.">
        <title>Broad Genomic Sampling Reveals a Smut Pathogenic Ancestry of the Fungal Clade Ustilaginomycotina.</title>
        <authorList>
            <person name="Kijpornyongpan T."/>
            <person name="Mondo S.J."/>
            <person name="Barry K."/>
            <person name="Sandor L."/>
            <person name="Lee J."/>
            <person name="Lipzen A."/>
            <person name="Pangilinan J."/>
            <person name="LaButti K."/>
            <person name="Hainaut M."/>
            <person name="Henrissat B."/>
            <person name="Grigoriev I.V."/>
            <person name="Spatafora J.W."/>
            <person name="Aime M.C."/>
        </authorList>
    </citation>
    <scope>NUCLEOTIDE SEQUENCE [LARGE SCALE GENOMIC DNA]</scope>
    <source>
        <strain evidence="5 6">MCA 4186</strain>
    </source>
</reference>
<feature type="compositionally biased region" description="Polar residues" evidence="3">
    <location>
        <begin position="893"/>
        <end position="903"/>
    </location>
</feature>
<feature type="compositionally biased region" description="Pro residues" evidence="3">
    <location>
        <begin position="270"/>
        <end position="280"/>
    </location>
</feature>
<dbReference type="InterPro" id="IPR012677">
    <property type="entry name" value="Nucleotide-bd_a/b_plait_sf"/>
</dbReference>
<protein>
    <recommendedName>
        <fullName evidence="4">RRM domain-containing protein</fullName>
    </recommendedName>
</protein>
<feature type="compositionally biased region" description="Low complexity" evidence="3">
    <location>
        <begin position="1302"/>
        <end position="1315"/>
    </location>
</feature>
<dbReference type="Pfam" id="PF09811">
    <property type="entry name" value="Yae1_N"/>
    <property type="match status" value="1"/>
</dbReference>
<feature type="compositionally biased region" description="Low complexity" evidence="3">
    <location>
        <begin position="99"/>
        <end position="118"/>
    </location>
</feature>
<feature type="compositionally biased region" description="Low complexity" evidence="3">
    <location>
        <begin position="1006"/>
        <end position="1032"/>
    </location>
</feature>
<dbReference type="InterPro" id="IPR035979">
    <property type="entry name" value="RBD_domain_sf"/>
</dbReference>
<dbReference type="InterPro" id="IPR019191">
    <property type="entry name" value="Essential_protein_Yae1_N"/>
</dbReference>